<evidence type="ECO:0000256" key="1">
    <source>
        <dbReference type="ARBA" id="ARBA00004141"/>
    </source>
</evidence>
<dbReference type="InterPro" id="IPR051697">
    <property type="entry name" value="Patched_domain-protein"/>
</dbReference>
<proteinExistence type="inferred from homology"/>
<keyword evidence="6" id="KW-0325">Glycoprotein</keyword>
<feature type="transmembrane region" description="Helical" evidence="8">
    <location>
        <begin position="617"/>
        <end position="637"/>
    </location>
</feature>
<comment type="caution">
    <text evidence="10">The sequence shown here is derived from an EMBL/GenBank/DDBJ whole genome shotgun (WGS) entry which is preliminary data.</text>
</comment>
<reference evidence="10 11" key="1">
    <citation type="submission" date="2023-08" db="EMBL/GenBank/DDBJ databases">
        <title>A Necator americanus chromosomal reference genome.</title>
        <authorList>
            <person name="Ilik V."/>
            <person name="Petrzelkova K.J."/>
            <person name="Pardy F."/>
            <person name="Fuh T."/>
            <person name="Niatou-Singa F.S."/>
            <person name="Gouil Q."/>
            <person name="Baker L."/>
            <person name="Ritchie M.E."/>
            <person name="Jex A.R."/>
            <person name="Gazzola D."/>
            <person name="Li H."/>
            <person name="Toshio Fujiwara R."/>
            <person name="Zhan B."/>
            <person name="Aroian R.V."/>
            <person name="Pafco B."/>
            <person name="Schwarz E.M."/>
        </authorList>
    </citation>
    <scope>NUCLEOTIDE SEQUENCE [LARGE SCALE GENOMIC DNA]</scope>
    <source>
        <strain evidence="10 11">Aroian</strain>
        <tissue evidence="10">Whole animal</tissue>
    </source>
</reference>
<feature type="compositionally biased region" description="Low complexity" evidence="7">
    <location>
        <begin position="991"/>
        <end position="1003"/>
    </location>
</feature>
<keyword evidence="11" id="KW-1185">Reference proteome</keyword>
<feature type="transmembrane region" description="Helical" evidence="8">
    <location>
        <begin position="872"/>
        <end position="890"/>
    </location>
</feature>
<evidence type="ECO:0000256" key="3">
    <source>
        <dbReference type="ARBA" id="ARBA00022692"/>
    </source>
</evidence>
<evidence type="ECO:0000256" key="4">
    <source>
        <dbReference type="ARBA" id="ARBA00022989"/>
    </source>
</evidence>
<evidence type="ECO:0000256" key="6">
    <source>
        <dbReference type="ARBA" id="ARBA00023180"/>
    </source>
</evidence>
<feature type="transmembrane region" description="Helical" evidence="8">
    <location>
        <begin position="160"/>
        <end position="187"/>
    </location>
</feature>
<feature type="transmembrane region" description="Helical" evidence="8">
    <location>
        <begin position="815"/>
        <end position="839"/>
    </location>
</feature>
<evidence type="ECO:0000256" key="2">
    <source>
        <dbReference type="ARBA" id="ARBA00005585"/>
    </source>
</evidence>
<feature type="transmembrane region" description="Helical" evidence="8">
    <location>
        <begin position="438"/>
        <end position="462"/>
    </location>
</feature>
<comment type="similarity">
    <text evidence="2">Belongs to the patched family.</text>
</comment>
<evidence type="ECO:0000313" key="10">
    <source>
        <dbReference type="EMBL" id="KAK6745210.1"/>
    </source>
</evidence>
<evidence type="ECO:0000256" key="5">
    <source>
        <dbReference type="ARBA" id="ARBA00023136"/>
    </source>
</evidence>
<feature type="domain" description="SSD" evidence="9">
    <location>
        <begin position="438"/>
        <end position="564"/>
    </location>
</feature>
<dbReference type="Proteomes" id="UP001303046">
    <property type="component" value="Unassembled WGS sequence"/>
</dbReference>
<gene>
    <name evidence="10" type="primary">Necator_chrIII.g12511</name>
    <name evidence="10" type="ORF">RB195_011745</name>
</gene>
<feature type="transmembrane region" description="Helical" evidence="8">
    <location>
        <begin position="468"/>
        <end position="490"/>
    </location>
</feature>
<dbReference type="SUPFAM" id="SSF82866">
    <property type="entry name" value="Multidrug efflux transporter AcrB transmembrane domain"/>
    <property type="match status" value="2"/>
</dbReference>
<evidence type="ECO:0000256" key="8">
    <source>
        <dbReference type="SAM" id="Phobius"/>
    </source>
</evidence>
<evidence type="ECO:0000256" key="7">
    <source>
        <dbReference type="SAM" id="MobiDB-lite"/>
    </source>
</evidence>
<comment type="subcellular location">
    <subcellularLocation>
        <location evidence="1">Membrane</location>
        <topology evidence="1">Multi-pass membrane protein</topology>
    </subcellularLocation>
</comment>
<keyword evidence="5 8" id="KW-0472">Membrane</keyword>
<dbReference type="InterPro" id="IPR003392">
    <property type="entry name" value="PTHD_SSD"/>
</dbReference>
<feature type="region of interest" description="Disordered" evidence="7">
    <location>
        <begin position="978"/>
        <end position="1005"/>
    </location>
</feature>
<dbReference type="PROSITE" id="PS50156">
    <property type="entry name" value="SSD"/>
    <property type="match status" value="1"/>
</dbReference>
<dbReference type="EMBL" id="JAVFWL010000003">
    <property type="protein sequence ID" value="KAK6745210.1"/>
    <property type="molecule type" value="Genomic_DNA"/>
</dbReference>
<evidence type="ECO:0000313" key="11">
    <source>
        <dbReference type="Proteomes" id="UP001303046"/>
    </source>
</evidence>
<dbReference type="Pfam" id="PF02460">
    <property type="entry name" value="Patched"/>
    <property type="match status" value="1"/>
</dbReference>
<feature type="transmembrane region" description="Helical" evidence="8">
    <location>
        <begin position="948"/>
        <end position="967"/>
    </location>
</feature>
<sequence>MKGLVGTRLGQIHKLKRHDLKEMWNCGVEAPPFFASVNLHNVSSSLAFSVSNRVCGNIKIFVQTLFTMNPACEELLVVVIFTRRDEEKSVDDDFGLRMLDENRVGRTLLRKKLHRNRDSITGGGLTAFFLVKLLSNPVSPTMQLITDNIERAKSATCPRYGLVVLCPLPFIVIPVLITIGLSTGLVWHGQAFMKDELELYTPTDAQARIELRDLDALFHINDSDPFYATRRYDIKRAGYIIVTHREEDEDILNPLVMQAAMQLWSIVQSLTVEDRNDRRINYPGICVKFPIPPEFSKTLHSLFSPNMTTPDQICVSNPLVEMFKLFLISDRSFLNRSVDEITLGQLTDAFQFDSGGMTNLLGGVTLDDQKRVAGAKAMMLPYALRHSSQSEDWLAEQWELRLADFLLDYDSPVIRASWWTYETLAAESARDRNQLIRLAIGGVISAALAISSAVGLLLLLGFGMTSVAYSMPFIVFSVGVDNVFILLSAWRSSPSQASLEKRMEETFADAGVSITVTSLTDFISFAVGCATPFPSVQMFCAYAVTAVVFTYIYQLTFFAGIMVYTNRREMDNRNCLTFRKIKKETDWTKVGEDRSFEKNHVLSQFFRTTYSDMLLNPFVRALIIITFLGYLAIATWGCTEVKLGLEPNDLLPDNSYGKRTLQLAEKYFSDYGSSLHVWMYNLSKVDYGTRRMWMVLNKEIELYEHTEFSGEADSWLRTFLAFIKQSGLLLTQDNFVYILRNVFLAQPQFGKYRRDVVFDERSASLYASRVPVQLRHVGSANQSRAMHLFRRLAETSEIPTGVYADFFQFAEQYNAVLPGTLSSIAYAGGAVVIVSLLLIPEPVASLWVSFSIISINVGILGFMTFWNVRLDFISMVTIVMSIGFCVDFAAHLAYNFAKGKNLPASDRMRNALYAVGAPILQSATSTILGVSFLASAESYVFRSFLKTIFLVILLGVLHGLVILPVLLTMFHCSGSIGDDDDESKTTKTDTKTASSSAASSNASPPIKYLSNPDLIKFPPSDYPLAYLEYGKDLGRPPDYHEAAPPYPMRARLKKYPRIREAHTAAADREAEYCYHNPTMQPR</sequence>
<dbReference type="Gene3D" id="1.20.1640.10">
    <property type="entry name" value="Multidrug efflux transporter AcrB transmembrane domain"/>
    <property type="match status" value="2"/>
</dbReference>
<protein>
    <recommendedName>
        <fullName evidence="9">SSD domain-containing protein</fullName>
    </recommendedName>
</protein>
<feature type="transmembrane region" description="Helical" evidence="8">
    <location>
        <begin position="846"/>
        <end position="866"/>
    </location>
</feature>
<name>A0ABR1D4R2_NECAM</name>
<dbReference type="PANTHER" id="PTHR10796:SF181">
    <property type="entry name" value="SSD DOMAIN-CONTAINING PROTEIN"/>
    <property type="match status" value="1"/>
</dbReference>
<feature type="transmembrane region" description="Helical" evidence="8">
    <location>
        <begin position="539"/>
        <end position="564"/>
    </location>
</feature>
<feature type="transmembrane region" description="Helical" evidence="8">
    <location>
        <begin position="911"/>
        <end position="936"/>
    </location>
</feature>
<evidence type="ECO:0000259" key="9">
    <source>
        <dbReference type="PROSITE" id="PS50156"/>
    </source>
</evidence>
<organism evidence="10 11">
    <name type="scientific">Necator americanus</name>
    <name type="common">Human hookworm</name>
    <dbReference type="NCBI Taxonomy" id="51031"/>
    <lineage>
        <taxon>Eukaryota</taxon>
        <taxon>Metazoa</taxon>
        <taxon>Ecdysozoa</taxon>
        <taxon>Nematoda</taxon>
        <taxon>Chromadorea</taxon>
        <taxon>Rhabditida</taxon>
        <taxon>Rhabditina</taxon>
        <taxon>Rhabditomorpha</taxon>
        <taxon>Strongyloidea</taxon>
        <taxon>Ancylostomatidae</taxon>
        <taxon>Bunostominae</taxon>
        <taxon>Necator</taxon>
    </lineage>
</organism>
<accession>A0ABR1D4R2</accession>
<dbReference type="InterPro" id="IPR000731">
    <property type="entry name" value="SSD"/>
</dbReference>
<keyword evidence="4 8" id="KW-1133">Transmembrane helix</keyword>
<dbReference type="PANTHER" id="PTHR10796">
    <property type="entry name" value="PATCHED-RELATED"/>
    <property type="match status" value="1"/>
</dbReference>
<keyword evidence="3 8" id="KW-0812">Transmembrane</keyword>